<accession>A0A2P2Q4L1</accession>
<sequence length="81" mass="9611">MLLFVIDGNVLWSHAMHNEVHMFLKDAYLDHNNCCKVLLLCICFLRISWRKLHFNMNFIINHLSFKSIWSSCLSLMAIKVK</sequence>
<proteinExistence type="predicted"/>
<evidence type="ECO:0000313" key="1">
    <source>
        <dbReference type="EMBL" id="MBX61915.1"/>
    </source>
</evidence>
<dbReference type="AlphaFoldDB" id="A0A2P2Q4L1"/>
<name>A0A2P2Q4L1_RHIMU</name>
<dbReference type="EMBL" id="GGEC01081431">
    <property type="protein sequence ID" value="MBX61915.1"/>
    <property type="molecule type" value="Transcribed_RNA"/>
</dbReference>
<organism evidence="1">
    <name type="scientific">Rhizophora mucronata</name>
    <name type="common">Asiatic mangrove</name>
    <dbReference type="NCBI Taxonomy" id="61149"/>
    <lineage>
        <taxon>Eukaryota</taxon>
        <taxon>Viridiplantae</taxon>
        <taxon>Streptophyta</taxon>
        <taxon>Embryophyta</taxon>
        <taxon>Tracheophyta</taxon>
        <taxon>Spermatophyta</taxon>
        <taxon>Magnoliopsida</taxon>
        <taxon>eudicotyledons</taxon>
        <taxon>Gunneridae</taxon>
        <taxon>Pentapetalae</taxon>
        <taxon>rosids</taxon>
        <taxon>fabids</taxon>
        <taxon>Malpighiales</taxon>
        <taxon>Rhizophoraceae</taxon>
        <taxon>Rhizophora</taxon>
    </lineage>
</organism>
<protein>
    <submittedName>
        <fullName evidence="1">Uncharacterized protein</fullName>
    </submittedName>
</protein>
<reference evidence="1" key="1">
    <citation type="submission" date="2018-02" db="EMBL/GenBank/DDBJ databases">
        <title>Rhizophora mucronata_Transcriptome.</title>
        <authorList>
            <person name="Meera S.P."/>
            <person name="Sreeshan A."/>
            <person name="Augustine A."/>
        </authorList>
    </citation>
    <scope>NUCLEOTIDE SEQUENCE</scope>
    <source>
        <tissue evidence="1">Leaf</tissue>
    </source>
</reference>